<sequence>MAMLTRDFPGSEIAVGMQLKHVATRALANRTTAGYMVKDPAWAKHLDDAIAERRFDRLKELFAADSRGEAIGFGPGADRMREAFAAVRQKAEELRATGQAQRGDIRVEDSLLRRTRFSIRFGKLNHCTMNDDDPSGAKCIEDAIVPEGHRGPLLDRCQPSRCANSILAPEHLPIWKAERASLNRLRDDTSLPRNRRAHLDAQLYEVNLMIKKVEQ</sequence>
<accession>A0ABU0T6C5</accession>
<dbReference type="Proteomes" id="UP001230328">
    <property type="component" value="Unassembled WGS sequence"/>
</dbReference>
<dbReference type="RefSeq" id="WP_307527438.1">
    <property type="nucleotide sequence ID" value="NZ_JAUSZI010000002.1"/>
</dbReference>
<proteinExistence type="predicted"/>
<evidence type="ECO:0000313" key="2">
    <source>
        <dbReference type="Proteomes" id="UP001230328"/>
    </source>
</evidence>
<gene>
    <name evidence="1" type="ORF">QF035_008942</name>
</gene>
<comment type="caution">
    <text evidence="1">The sequence shown here is derived from an EMBL/GenBank/DDBJ whole genome shotgun (WGS) entry which is preliminary data.</text>
</comment>
<protein>
    <submittedName>
        <fullName evidence="1">Uncharacterized protein</fullName>
    </submittedName>
</protein>
<keyword evidence="2" id="KW-1185">Reference proteome</keyword>
<reference evidence="1 2" key="1">
    <citation type="submission" date="2023-07" db="EMBL/GenBank/DDBJ databases">
        <title>Comparative genomics of wheat-associated soil bacteria to identify genetic determinants of phenazine resistance.</title>
        <authorList>
            <person name="Mouncey N."/>
        </authorList>
    </citation>
    <scope>NUCLEOTIDE SEQUENCE [LARGE SCALE GENOMIC DNA]</scope>
    <source>
        <strain evidence="1 2">V2I4</strain>
    </source>
</reference>
<dbReference type="EMBL" id="JAUSZI010000002">
    <property type="protein sequence ID" value="MDQ1031360.1"/>
    <property type="molecule type" value="Genomic_DNA"/>
</dbReference>
<organism evidence="1 2">
    <name type="scientific">Streptomyces umbrinus</name>
    <dbReference type="NCBI Taxonomy" id="67370"/>
    <lineage>
        <taxon>Bacteria</taxon>
        <taxon>Bacillati</taxon>
        <taxon>Actinomycetota</taxon>
        <taxon>Actinomycetes</taxon>
        <taxon>Kitasatosporales</taxon>
        <taxon>Streptomycetaceae</taxon>
        <taxon>Streptomyces</taxon>
        <taxon>Streptomyces phaeochromogenes group</taxon>
    </lineage>
</organism>
<name>A0ABU0T6C5_9ACTN</name>
<evidence type="ECO:0000313" key="1">
    <source>
        <dbReference type="EMBL" id="MDQ1031360.1"/>
    </source>
</evidence>